<dbReference type="PANTHER" id="PTHR37019">
    <property type="entry name" value="CHROMOSOME 1, WHOLE GENOME SHOTGUN SEQUENCE"/>
    <property type="match status" value="1"/>
</dbReference>
<evidence type="ECO:0000313" key="2">
    <source>
        <dbReference type="EMBL" id="KAK3388948.1"/>
    </source>
</evidence>
<reference evidence="2" key="1">
    <citation type="journal article" date="2023" name="Mol. Phylogenet. Evol.">
        <title>Genome-scale phylogeny and comparative genomics of the fungal order Sordariales.</title>
        <authorList>
            <person name="Hensen N."/>
            <person name="Bonometti L."/>
            <person name="Westerberg I."/>
            <person name="Brannstrom I.O."/>
            <person name="Guillou S."/>
            <person name="Cros-Aarteil S."/>
            <person name="Calhoun S."/>
            <person name="Haridas S."/>
            <person name="Kuo A."/>
            <person name="Mondo S."/>
            <person name="Pangilinan J."/>
            <person name="Riley R."/>
            <person name="LaButti K."/>
            <person name="Andreopoulos B."/>
            <person name="Lipzen A."/>
            <person name="Chen C."/>
            <person name="Yan M."/>
            <person name="Daum C."/>
            <person name="Ng V."/>
            <person name="Clum A."/>
            <person name="Steindorff A."/>
            <person name="Ohm R.A."/>
            <person name="Martin F."/>
            <person name="Silar P."/>
            <person name="Natvig D.O."/>
            <person name="Lalanne C."/>
            <person name="Gautier V."/>
            <person name="Ament-Velasquez S.L."/>
            <person name="Kruys A."/>
            <person name="Hutchinson M.I."/>
            <person name="Powell A.J."/>
            <person name="Barry K."/>
            <person name="Miller A.N."/>
            <person name="Grigoriev I.V."/>
            <person name="Debuchy R."/>
            <person name="Gladieux P."/>
            <person name="Hiltunen Thoren M."/>
            <person name="Johannesson H."/>
        </authorList>
    </citation>
    <scope>NUCLEOTIDE SEQUENCE</scope>
    <source>
        <strain evidence="2">FGSC 1904</strain>
    </source>
</reference>
<keyword evidence="3" id="KW-1185">Reference proteome</keyword>
<evidence type="ECO:0000313" key="3">
    <source>
        <dbReference type="Proteomes" id="UP001281003"/>
    </source>
</evidence>
<feature type="domain" description="DUF7704" evidence="1">
    <location>
        <begin position="2"/>
        <end position="142"/>
    </location>
</feature>
<organism evidence="2 3">
    <name type="scientific">Sordaria brevicollis</name>
    <dbReference type="NCBI Taxonomy" id="83679"/>
    <lineage>
        <taxon>Eukaryota</taxon>
        <taxon>Fungi</taxon>
        <taxon>Dikarya</taxon>
        <taxon>Ascomycota</taxon>
        <taxon>Pezizomycotina</taxon>
        <taxon>Sordariomycetes</taxon>
        <taxon>Sordariomycetidae</taxon>
        <taxon>Sordariales</taxon>
        <taxon>Sordariaceae</taxon>
        <taxon>Sordaria</taxon>
    </lineage>
</organism>
<name>A0AAE0NWB4_SORBR</name>
<dbReference type="Proteomes" id="UP001281003">
    <property type="component" value="Unassembled WGS sequence"/>
</dbReference>
<protein>
    <recommendedName>
        <fullName evidence="1">DUF7704 domain-containing protein</fullName>
    </recommendedName>
</protein>
<dbReference type="InterPro" id="IPR056121">
    <property type="entry name" value="DUF7704"/>
</dbReference>
<dbReference type="PANTHER" id="PTHR37019:SF2">
    <property type="entry name" value="EXPERA DOMAIN-CONTAINING PROTEIN"/>
    <property type="match status" value="1"/>
</dbReference>
<reference evidence="2" key="2">
    <citation type="submission" date="2023-07" db="EMBL/GenBank/DDBJ databases">
        <authorList>
            <consortium name="Lawrence Berkeley National Laboratory"/>
            <person name="Haridas S."/>
            <person name="Hensen N."/>
            <person name="Bonometti L."/>
            <person name="Westerberg I."/>
            <person name="Brannstrom I.O."/>
            <person name="Guillou S."/>
            <person name="Cros-Aarteil S."/>
            <person name="Calhoun S."/>
            <person name="Kuo A."/>
            <person name="Mondo S."/>
            <person name="Pangilinan J."/>
            <person name="Riley R."/>
            <person name="LaButti K."/>
            <person name="Andreopoulos B."/>
            <person name="Lipzen A."/>
            <person name="Chen C."/>
            <person name="Yanf M."/>
            <person name="Daum C."/>
            <person name="Ng V."/>
            <person name="Clum A."/>
            <person name="Steindorff A."/>
            <person name="Ohm R."/>
            <person name="Martin F."/>
            <person name="Silar P."/>
            <person name="Natvig D."/>
            <person name="Lalanne C."/>
            <person name="Gautier V."/>
            <person name="Ament-velasquez S.L."/>
            <person name="Kruys A."/>
            <person name="Hutchinson M.I."/>
            <person name="Powell A.J."/>
            <person name="Barry K."/>
            <person name="Miller A.N."/>
            <person name="Grigoriev I.V."/>
            <person name="Debuchy R."/>
            <person name="Gladieux P."/>
            <person name="Thoren M.H."/>
            <person name="Johannesson H."/>
        </authorList>
    </citation>
    <scope>NUCLEOTIDE SEQUENCE</scope>
    <source>
        <strain evidence="2">FGSC 1904</strain>
    </source>
</reference>
<dbReference type="Pfam" id="PF24803">
    <property type="entry name" value="DUF7704"/>
    <property type="match status" value="1"/>
</dbReference>
<proteinExistence type="predicted"/>
<dbReference type="AlphaFoldDB" id="A0AAE0NWB4"/>
<sequence length="148" mass="16244">MASQLPPFPRFVFTKFEPISLLSGFLPALLFPDWFTHQQLLSHPPSFSFSTSAGTLITKYPLASQTTTRQLGNMYFLAFLVGVGVLYSSSEIKVVKSYLVALAIADVGHMMITAEALGWDGTVDVRGWNAMTWGNLGVTVSFCPSSNW</sequence>
<gene>
    <name evidence="2" type="ORF">B0T20DRAFT_424868</name>
</gene>
<comment type="caution">
    <text evidence="2">The sequence shown here is derived from an EMBL/GenBank/DDBJ whole genome shotgun (WGS) entry which is preliminary data.</text>
</comment>
<dbReference type="EMBL" id="JAUTDP010000014">
    <property type="protein sequence ID" value="KAK3388948.1"/>
    <property type="molecule type" value="Genomic_DNA"/>
</dbReference>
<accession>A0AAE0NWB4</accession>
<evidence type="ECO:0000259" key="1">
    <source>
        <dbReference type="Pfam" id="PF24803"/>
    </source>
</evidence>